<feature type="compositionally biased region" description="Polar residues" evidence="2">
    <location>
        <begin position="144"/>
        <end position="162"/>
    </location>
</feature>
<reference evidence="3" key="1">
    <citation type="submission" date="2023-11" db="EMBL/GenBank/DDBJ databases">
        <authorList>
            <person name="Alioto T."/>
            <person name="Alioto T."/>
            <person name="Gomez Garrido J."/>
        </authorList>
    </citation>
    <scope>NUCLEOTIDE SEQUENCE</scope>
</reference>
<accession>A0AAI8YXK2</accession>
<dbReference type="EMBL" id="CAVMBE010000019">
    <property type="protein sequence ID" value="CAK3983312.1"/>
    <property type="molecule type" value="Genomic_DNA"/>
</dbReference>
<proteinExistence type="predicted"/>
<gene>
    <name evidence="3" type="ORF">LECACI_7A003810</name>
</gene>
<feature type="compositionally biased region" description="Polar residues" evidence="2">
    <location>
        <begin position="102"/>
        <end position="114"/>
    </location>
</feature>
<evidence type="ECO:0000256" key="1">
    <source>
        <dbReference type="SAM" id="Coils"/>
    </source>
</evidence>
<evidence type="ECO:0000313" key="4">
    <source>
        <dbReference type="Proteomes" id="UP001296104"/>
    </source>
</evidence>
<organism evidence="3 4">
    <name type="scientific">Lecanosticta acicola</name>
    <dbReference type="NCBI Taxonomy" id="111012"/>
    <lineage>
        <taxon>Eukaryota</taxon>
        <taxon>Fungi</taxon>
        <taxon>Dikarya</taxon>
        <taxon>Ascomycota</taxon>
        <taxon>Pezizomycotina</taxon>
        <taxon>Dothideomycetes</taxon>
        <taxon>Dothideomycetidae</taxon>
        <taxon>Mycosphaerellales</taxon>
        <taxon>Mycosphaerellaceae</taxon>
        <taxon>Lecanosticta</taxon>
    </lineage>
</organism>
<evidence type="ECO:0000256" key="2">
    <source>
        <dbReference type="SAM" id="MobiDB-lite"/>
    </source>
</evidence>
<sequence>MLNKDMEQHLRCSKKDLAMLKHKVETQMKRPIYDGKPLIGQRMEQFDPDGTHRKKLWDQVTSKKKYREMLEGKKWGKNKPKDFNKNVQKIQNKIVGDLNKQFRYSSNSSKTQGGSDEGEYQPGLDDIESEEDEPVSGIRRKSRGGQSSLPSAKASVLNTKPVSGSKMRTMDTFAGPTGASSLGMDGMDGMEGIEETRTAEKPSREGAPEHDQSDPSDFDFATDLQTMVRKEANATVSPEVEGQVKAQNAMLEDQMKQREERLVILEDQTKQREERLVGSVSAQVMGTISRGFQGLKKGP</sequence>
<feature type="compositionally biased region" description="Basic and acidic residues" evidence="2">
    <location>
        <begin position="194"/>
        <end position="213"/>
    </location>
</feature>
<name>A0AAI8YXK2_9PEZI</name>
<keyword evidence="1" id="KW-0175">Coiled coil</keyword>
<feature type="coiled-coil region" evidence="1">
    <location>
        <begin position="248"/>
        <end position="275"/>
    </location>
</feature>
<protein>
    <submittedName>
        <fullName evidence="3">Uncharacterized protein</fullName>
    </submittedName>
</protein>
<dbReference type="AlphaFoldDB" id="A0AAI8YXK2"/>
<evidence type="ECO:0000313" key="3">
    <source>
        <dbReference type="EMBL" id="CAK3983312.1"/>
    </source>
</evidence>
<keyword evidence="4" id="KW-1185">Reference proteome</keyword>
<comment type="caution">
    <text evidence="3">The sequence shown here is derived from an EMBL/GenBank/DDBJ whole genome shotgun (WGS) entry which is preliminary data.</text>
</comment>
<feature type="compositionally biased region" description="Acidic residues" evidence="2">
    <location>
        <begin position="125"/>
        <end position="134"/>
    </location>
</feature>
<dbReference type="Proteomes" id="UP001296104">
    <property type="component" value="Unassembled WGS sequence"/>
</dbReference>
<feature type="region of interest" description="Disordered" evidence="2">
    <location>
        <begin position="98"/>
        <end position="219"/>
    </location>
</feature>